<gene>
    <name evidence="4" type="ORF">BSAL_79575</name>
</gene>
<dbReference type="SMART" id="SM00233">
    <property type="entry name" value="PH"/>
    <property type="match status" value="1"/>
</dbReference>
<dbReference type="OrthoDB" id="270417at2759"/>
<name>A0A0S4J6N5_BODSA</name>
<evidence type="ECO:0000256" key="1">
    <source>
        <dbReference type="SAM" id="Coils"/>
    </source>
</evidence>
<dbReference type="SUPFAM" id="SSF50729">
    <property type="entry name" value="PH domain-like"/>
    <property type="match status" value="1"/>
</dbReference>
<reference evidence="5" key="1">
    <citation type="submission" date="2015-09" db="EMBL/GenBank/DDBJ databases">
        <authorList>
            <consortium name="Pathogen Informatics"/>
        </authorList>
    </citation>
    <scope>NUCLEOTIDE SEQUENCE [LARGE SCALE GENOMIC DNA]</scope>
    <source>
        <strain evidence="5">Lake Konstanz</strain>
    </source>
</reference>
<feature type="coiled-coil region" evidence="1">
    <location>
        <begin position="405"/>
        <end position="527"/>
    </location>
</feature>
<dbReference type="PROSITE" id="PS50003">
    <property type="entry name" value="PH_DOMAIN"/>
    <property type="match status" value="1"/>
</dbReference>
<evidence type="ECO:0000313" key="5">
    <source>
        <dbReference type="Proteomes" id="UP000051952"/>
    </source>
</evidence>
<dbReference type="Pfam" id="PF16457">
    <property type="entry name" value="PH_12"/>
    <property type="match status" value="1"/>
</dbReference>
<dbReference type="Proteomes" id="UP000051952">
    <property type="component" value="Unassembled WGS sequence"/>
</dbReference>
<dbReference type="EMBL" id="CYKH01000813">
    <property type="protein sequence ID" value="CUG44550.1"/>
    <property type="molecule type" value="Genomic_DNA"/>
</dbReference>
<proteinExistence type="predicted"/>
<dbReference type="InterPro" id="IPR036388">
    <property type="entry name" value="WH-like_DNA-bd_sf"/>
</dbReference>
<dbReference type="SUPFAM" id="SSF46689">
    <property type="entry name" value="Homeodomain-like"/>
    <property type="match status" value="1"/>
</dbReference>
<keyword evidence="1" id="KW-0175">Coiled coil</keyword>
<dbReference type="Gene3D" id="1.10.10.10">
    <property type="entry name" value="Winged helix-like DNA-binding domain superfamily/Winged helix DNA-binding domain"/>
    <property type="match status" value="1"/>
</dbReference>
<accession>A0A0S4J6N5</accession>
<evidence type="ECO:0000256" key="2">
    <source>
        <dbReference type="SAM" id="MobiDB-lite"/>
    </source>
</evidence>
<dbReference type="Gene3D" id="2.30.29.30">
    <property type="entry name" value="Pleckstrin-homology domain (PH domain)/Phosphotyrosine-binding domain (PTB)"/>
    <property type="match status" value="1"/>
</dbReference>
<sequence length="974" mass="110481">MEAKLHLYVHEPSHAAIAGAPVVQVAGENQVAYRAPQALTDAGFPMSELSAVVESCSQLPSASAAGDAYNKFLASAGDSFLRARQNLVVYGYGSRATPRRQVMLGTTSAATSGYAFRVLQDVIKAKGEGVFSLSCYTLGSSDNVQDLLNMENEMAIVVDSVKEGPRVIHVEKARVNSVNDLTAAFTKITTNYEQYFTKVLPERLATVEEEAMPPYVPDTIVLILHRYDDEESFSNNFEANSIHFVALGDCERPALCGIDTAQLSNYEKAHKTLASVAGVISAIRCNRLRVPYGKSKLSLLLKRAYNGEKNNANNALNAPTRTLLLAHVFNDIAHAEESFHIIAMLRRLSSMLGVSGFGSVTRDLAVDKWRLEQDIFELKDELTIARAVHDYRPCLYDQARPVQNIQEEEQKRITAIQKKREESREKAQAEIRVKAQEEAKRIIADLEKQSATTLGDLEKQLEVKRKENLELQTERAKRVKEYEKTLEKIRKKKDEEETLVAKLRDEISTLEEELSERQAAIDKKRRHLELANLDQARGREAILKEREVIKAERAKVFAERRQQREQWIHQIRELNEKVLHQVRLLAQERKTQTQGAAGANAFPEDEDETEESVLEDIKSIDKYLPKLISLDDVPADLDATDSIRKQLDEYFSQEKKAYNEKLEEEKQRKEKLEKALEVYRSKMIETQSQKKKEHLQDALKKEQHLQSLVDQVLQYLQHGLRMTKISSRGNVRRRFFFLSEDCKRIHATELDDCGMPVNRKKPAVTIFLKDVKRVVIGMYTPSFLQYAGESQLPAARLRAVRDDGTHDSTQTPPLTQQNVGLFNYRSFALQLRGSKTLELVCESDSDCEAWLVALKRLLNCKSPFERELERRVCRGDGTMPSPPDALAEMGWGGNLDIRNMKDLNLLSADEALLCSEHHVPPALYLRCKQELVDKSQTAVITVYDVRITSTLDLVRSQALYEHLIDKRLIPPPNL</sequence>
<dbReference type="InterPro" id="IPR001849">
    <property type="entry name" value="PH_domain"/>
</dbReference>
<keyword evidence="5" id="KW-1185">Reference proteome</keyword>
<dbReference type="InterPro" id="IPR027417">
    <property type="entry name" value="P-loop_NTPase"/>
</dbReference>
<feature type="domain" description="PH" evidence="3">
    <location>
        <begin position="714"/>
        <end position="859"/>
    </location>
</feature>
<dbReference type="Gene3D" id="3.40.850.10">
    <property type="entry name" value="Kinesin motor domain"/>
    <property type="match status" value="1"/>
</dbReference>
<feature type="region of interest" description="Disordered" evidence="2">
    <location>
        <begin position="590"/>
        <end position="611"/>
    </location>
</feature>
<dbReference type="OMA" id="DYRPCIY"/>
<dbReference type="AlphaFoldDB" id="A0A0S4J6N5"/>
<feature type="coiled-coil region" evidence="1">
    <location>
        <begin position="652"/>
        <end position="689"/>
    </location>
</feature>
<dbReference type="InterPro" id="IPR009057">
    <property type="entry name" value="Homeodomain-like_sf"/>
</dbReference>
<dbReference type="InterPro" id="IPR011993">
    <property type="entry name" value="PH-like_dom_sf"/>
</dbReference>
<dbReference type="SUPFAM" id="SSF52540">
    <property type="entry name" value="P-loop containing nucleoside triphosphate hydrolases"/>
    <property type="match status" value="1"/>
</dbReference>
<dbReference type="VEuPathDB" id="TriTrypDB:BSAL_79575"/>
<organism evidence="4 5">
    <name type="scientific">Bodo saltans</name>
    <name type="common">Flagellated protozoan</name>
    <dbReference type="NCBI Taxonomy" id="75058"/>
    <lineage>
        <taxon>Eukaryota</taxon>
        <taxon>Discoba</taxon>
        <taxon>Euglenozoa</taxon>
        <taxon>Kinetoplastea</taxon>
        <taxon>Metakinetoplastina</taxon>
        <taxon>Eubodonida</taxon>
        <taxon>Bodonidae</taxon>
        <taxon>Bodo</taxon>
    </lineage>
</organism>
<dbReference type="InterPro" id="IPR036961">
    <property type="entry name" value="Kinesin_motor_dom_sf"/>
</dbReference>
<protein>
    <recommendedName>
        <fullName evidence="3">PH domain-containing protein</fullName>
    </recommendedName>
</protein>
<evidence type="ECO:0000313" key="4">
    <source>
        <dbReference type="EMBL" id="CUG44550.1"/>
    </source>
</evidence>
<evidence type="ECO:0000259" key="3">
    <source>
        <dbReference type="PROSITE" id="PS50003"/>
    </source>
</evidence>